<evidence type="ECO:0000256" key="1">
    <source>
        <dbReference type="SAM" id="MobiDB-lite"/>
    </source>
</evidence>
<feature type="region of interest" description="Disordered" evidence="1">
    <location>
        <begin position="37"/>
        <end position="70"/>
    </location>
</feature>
<evidence type="ECO:0000313" key="4">
    <source>
        <dbReference type="Proteomes" id="UP000003822"/>
    </source>
</evidence>
<keyword evidence="4" id="KW-1185">Reference proteome</keyword>
<feature type="compositionally biased region" description="Polar residues" evidence="1">
    <location>
        <begin position="51"/>
        <end position="66"/>
    </location>
</feature>
<evidence type="ECO:0000313" key="3">
    <source>
        <dbReference type="EMBL" id="EHM89125.1"/>
    </source>
</evidence>
<accession>G9PEE5</accession>
<dbReference type="STRING" id="435830.HMPREF0045_00538"/>
<reference evidence="3 4" key="1">
    <citation type="submission" date="2011-10" db="EMBL/GenBank/DDBJ databases">
        <title>The Genome Sequence of Actinomyces graevenitzii C83.</title>
        <authorList>
            <consortium name="The Broad Institute Genome Sequencing Platform"/>
            <consortium name="The Broad Institute Genome Sequencing Center for Infectious Disease"/>
            <person name="Earl A."/>
            <person name="Ward D."/>
            <person name="Feldgarden M."/>
            <person name="Gevers D."/>
            <person name="Sibley C.D."/>
            <person name="Field T.R."/>
            <person name="Grinwis M."/>
            <person name="Eshaghurshan C.S."/>
            <person name="Surette M.G."/>
            <person name="Young S.K."/>
            <person name="Zeng Q."/>
            <person name="Gargeya S."/>
            <person name="Fitzgerald M."/>
            <person name="Haas B."/>
            <person name="Abouelleil A."/>
            <person name="Alvarado L."/>
            <person name="Arachchi H.M."/>
            <person name="Berlin A."/>
            <person name="Brown A."/>
            <person name="Chapman S.B."/>
            <person name="Chen Z."/>
            <person name="Dunbar C."/>
            <person name="Freedman E."/>
            <person name="Gearin G."/>
            <person name="Goldberg J."/>
            <person name="Griggs A."/>
            <person name="Gujja S."/>
            <person name="Heiman D."/>
            <person name="Howarth C."/>
            <person name="Larson L."/>
            <person name="Lui A."/>
            <person name="MacDonald P.J.P."/>
            <person name="Montmayeur A."/>
            <person name="Murphy C."/>
            <person name="Neiman D."/>
            <person name="Pearson M."/>
            <person name="Priest M."/>
            <person name="Roberts A."/>
            <person name="Saif S."/>
            <person name="Shea T."/>
            <person name="Shenoy N."/>
            <person name="Sisk P."/>
            <person name="Stolte C."/>
            <person name="Sykes S."/>
            <person name="Wortman J."/>
            <person name="Nusbaum C."/>
            <person name="Birren B."/>
        </authorList>
    </citation>
    <scope>NUCLEOTIDE SEQUENCE [LARGE SCALE GENOMIC DNA]</scope>
    <source>
        <strain evidence="3 4">C83</strain>
    </source>
</reference>
<protein>
    <recommendedName>
        <fullName evidence="5">PKD domain-containing protein</fullName>
    </recommendedName>
</protein>
<sequence>MKKNKLSYVINAFLVFSLACLPVSAFAEATNNYTGDYDGNDDSITVKGQDESTNAGPVEATGSSELPEQAQEGAAKPVLRCYGSGAAEGVVFEGSDLDPSRYDSCEVMPGQPQGEGAPVQAKPFVVTREQVAKLFVKGSGVERYPAGRTLVIDHDITFWTSGNKQSITSNLLGRQVEIEASPVKYIWDFGDGVIQETDYPGSPPPVGGIVHQFKDTGNNFRVQLTVVWVARWRLAGGAWQTVRGTITTHEFSTYFDLYLPDSYGVVPDYEPSPTIEPPVDKPR</sequence>
<proteinExistence type="predicted"/>
<evidence type="ECO:0008006" key="5">
    <source>
        <dbReference type="Google" id="ProtNLM"/>
    </source>
</evidence>
<dbReference type="AlphaFoldDB" id="G9PEE5"/>
<dbReference type="PROSITE" id="PS51257">
    <property type="entry name" value="PROKAR_LIPOPROTEIN"/>
    <property type="match status" value="1"/>
</dbReference>
<keyword evidence="2" id="KW-0732">Signal</keyword>
<dbReference type="InterPro" id="IPR010916">
    <property type="entry name" value="TonB_box_CS"/>
</dbReference>
<evidence type="ECO:0000256" key="2">
    <source>
        <dbReference type="SAM" id="SignalP"/>
    </source>
</evidence>
<dbReference type="PROSITE" id="PS00430">
    <property type="entry name" value="TONB_DEPENDENT_REC_1"/>
    <property type="match status" value="1"/>
</dbReference>
<dbReference type="OrthoDB" id="3260686at2"/>
<dbReference type="RefSeq" id="WP_005985275.1">
    <property type="nucleotide sequence ID" value="NZ_JH470338.1"/>
</dbReference>
<feature type="chain" id="PRO_5003525394" description="PKD domain-containing protein" evidence="2">
    <location>
        <begin position="28"/>
        <end position="283"/>
    </location>
</feature>
<dbReference type="Proteomes" id="UP000003822">
    <property type="component" value="Unassembled WGS sequence"/>
</dbReference>
<dbReference type="EMBL" id="ACRN01000002">
    <property type="protein sequence ID" value="EHM89125.1"/>
    <property type="molecule type" value="Genomic_DNA"/>
</dbReference>
<organism evidence="3 4">
    <name type="scientific">Actinomyces graevenitzii C83</name>
    <dbReference type="NCBI Taxonomy" id="435830"/>
    <lineage>
        <taxon>Bacteria</taxon>
        <taxon>Bacillati</taxon>
        <taxon>Actinomycetota</taxon>
        <taxon>Actinomycetes</taxon>
        <taxon>Actinomycetales</taxon>
        <taxon>Actinomycetaceae</taxon>
        <taxon>Actinomyces</taxon>
    </lineage>
</organism>
<dbReference type="HOGENOM" id="CLU_081762_1_1_11"/>
<name>G9PEE5_9ACTO</name>
<feature type="signal peptide" evidence="2">
    <location>
        <begin position="1"/>
        <end position="27"/>
    </location>
</feature>
<comment type="caution">
    <text evidence="3">The sequence shown here is derived from an EMBL/GenBank/DDBJ whole genome shotgun (WGS) entry which is preliminary data.</text>
</comment>
<gene>
    <name evidence="3" type="ORF">HMPREF0045_00538</name>
</gene>